<comment type="caution">
    <text evidence="1">The sequence shown here is derived from an EMBL/GenBank/DDBJ whole genome shotgun (WGS) entry which is preliminary data.</text>
</comment>
<accession>A0A1V8T2Y8</accession>
<organism evidence="1 2">
    <name type="scientific">Cryoendolithus antarcticus</name>
    <dbReference type="NCBI Taxonomy" id="1507870"/>
    <lineage>
        <taxon>Eukaryota</taxon>
        <taxon>Fungi</taxon>
        <taxon>Dikarya</taxon>
        <taxon>Ascomycota</taxon>
        <taxon>Pezizomycotina</taxon>
        <taxon>Dothideomycetes</taxon>
        <taxon>Dothideomycetidae</taxon>
        <taxon>Cladosporiales</taxon>
        <taxon>Cladosporiaceae</taxon>
        <taxon>Cryoendolithus</taxon>
    </lineage>
</organism>
<evidence type="ECO:0000313" key="2">
    <source>
        <dbReference type="Proteomes" id="UP000192596"/>
    </source>
</evidence>
<dbReference type="Proteomes" id="UP000192596">
    <property type="component" value="Unassembled WGS sequence"/>
</dbReference>
<dbReference type="AlphaFoldDB" id="A0A1V8T2Y8"/>
<protein>
    <submittedName>
        <fullName evidence="1">Uncharacterized protein</fullName>
    </submittedName>
</protein>
<reference evidence="2" key="1">
    <citation type="submission" date="2017-03" db="EMBL/GenBank/DDBJ databases">
        <title>Genomes of endolithic fungi from Antarctica.</title>
        <authorList>
            <person name="Coleine C."/>
            <person name="Masonjones S."/>
            <person name="Stajich J.E."/>
        </authorList>
    </citation>
    <scope>NUCLEOTIDE SEQUENCE [LARGE SCALE GENOMIC DNA]</scope>
    <source>
        <strain evidence="2">CCFEE 5527</strain>
    </source>
</reference>
<dbReference type="EMBL" id="NAJO01000018">
    <property type="protein sequence ID" value="OQO05787.1"/>
    <property type="molecule type" value="Genomic_DNA"/>
</dbReference>
<proteinExistence type="predicted"/>
<name>A0A1V8T2Y8_9PEZI</name>
<keyword evidence="2" id="KW-1185">Reference proteome</keyword>
<evidence type="ECO:0000313" key="1">
    <source>
        <dbReference type="EMBL" id="OQO05787.1"/>
    </source>
</evidence>
<dbReference type="InParanoid" id="A0A1V8T2Y8"/>
<gene>
    <name evidence="1" type="ORF">B0A48_09882</name>
</gene>
<sequence>MLYCGPDTCHVTALTGLLVACIHDDTGFWSADLKSEHALSIEQHRDRLPFCTRVLGPAIGESDVSRKPDSLNGHGGIVWLAREDGKQPRDLDYMLEATHGLHCADARDKVYATLSTLSTDVAQRISVDYTMTAFELLEDKSFDKLLRLFKLLDVQSADPAFLAAVAARSGTLICRNSQRLPAARPLSSIELTDWKGSQLQKSGSDWFLGDGIIDLEPISTLQNTAGVQNIDSRGVIAAVVPSIARPGDWLIQPHSARVQDAPALLIRGPIDGRYEILSTAVIATGAGLQGRFEVTFELEDLATLLLRHQLLPDKPPAGVEPSLVQHVHNGAANSNVLDFDRLELRYKYEDLSSSLVDSGDPSIALAKWEAAVKHRTEVEWQQHFSVKVCQQPGSSFAVEKAVHVENG</sequence>